<evidence type="ECO:0000256" key="1">
    <source>
        <dbReference type="ARBA" id="ARBA00023122"/>
    </source>
</evidence>
<dbReference type="CDD" id="cd04589">
    <property type="entry name" value="CBS_pair_CAP-ED_NT_Pol-beta-like_DUF294_assoc"/>
    <property type="match status" value="1"/>
</dbReference>
<dbReference type="PANTHER" id="PTHR43080">
    <property type="entry name" value="CBS DOMAIN-CONTAINING PROTEIN CBSX3, MITOCHONDRIAL"/>
    <property type="match status" value="1"/>
</dbReference>
<dbReference type="InterPro" id="IPR018821">
    <property type="entry name" value="DUF294_put_nucleoTrafse_sb-bd"/>
</dbReference>
<dbReference type="Pfam" id="PF10335">
    <property type="entry name" value="DUF294_C"/>
    <property type="match status" value="1"/>
</dbReference>
<dbReference type="Proteomes" id="UP001241747">
    <property type="component" value="Unassembled WGS sequence"/>
</dbReference>
<name>A0ABU0LBF8_XANAG</name>
<evidence type="ECO:0000313" key="4">
    <source>
        <dbReference type="EMBL" id="MDQ0504473.1"/>
    </source>
</evidence>
<dbReference type="Pfam" id="PF03445">
    <property type="entry name" value="DUF294"/>
    <property type="match status" value="1"/>
</dbReference>
<comment type="caution">
    <text evidence="4">The sequence shown here is derived from an EMBL/GenBank/DDBJ whole genome shotgun (WGS) entry which is preliminary data.</text>
</comment>
<dbReference type="EMBL" id="JAUSVY010000002">
    <property type="protein sequence ID" value="MDQ0504473.1"/>
    <property type="molecule type" value="Genomic_DNA"/>
</dbReference>
<dbReference type="RefSeq" id="WP_237345043.1">
    <property type="nucleotide sequence ID" value="NZ_JABWGX010000007.1"/>
</dbReference>
<evidence type="ECO:0000313" key="5">
    <source>
        <dbReference type="Proteomes" id="UP001241747"/>
    </source>
</evidence>
<accession>A0ABU0LBF8</accession>
<dbReference type="Gene3D" id="3.10.580.10">
    <property type="entry name" value="CBS-domain"/>
    <property type="match status" value="1"/>
</dbReference>
<keyword evidence="5" id="KW-1185">Reference proteome</keyword>
<dbReference type="InterPro" id="IPR005105">
    <property type="entry name" value="GlnD_Uridyltrans_N"/>
</dbReference>
<dbReference type="PROSITE" id="PS51371">
    <property type="entry name" value="CBS"/>
    <property type="match status" value="1"/>
</dbReference>
<dbReference type="InterPro" id="IPR046342">
    <property type="entry name" value="CBS_dom_sf"/>
</dbReference>
<organism evidence="4 5">
    <name type="scientific">Xanthobacter agilis</name>
    <dbReference type="NCBI Taxonomy" id="47492"/>
    <lineage>
        <taxon>Bacteria</taxon>
        <taxon>Pseudomonadati</taxon>
        <taxon>Pseudomonadota</taxon>
        <taxon>Alphaproteobacteria</taxon>
        <taxon>Hyphomicrobiales</taxon>
        <taxon>Xanthobacteraceae</taxon>
        <taxon>Xanthobacter</taxon>
    </lineage>
</organism>
<reference evidence="4 5" key="1">
    <citation type="submission" date="2023-07" db="EMBL/GenBank/DDBJ databases">
        <title>Genomic Encyclopedia of Type Strains, Phase IV (KMG-IV): sequencing the most valuable type-strain genomes for metagenomic binning, comparative biology and taxonomic classification.</title>
        <authorList>
            <person name="Goeker M."/>
        </authorList>
    </citation>
    <scope>NUCLEOTIDE SEQUENCE [LARGE SCALE GENOMIC DNA]</scope>
    <source>
        <strain evidence="4 5">DSM 3770</strain>
    </source>
</reference>
<dbReference type="InterPro" id="IPR051257">
    <property type="entry name" value="Diverse_CBS-Domain"/>
</dbReference>
<dbReference type="SMART" id="SM00116">
    <property type="entry name" value="CBS"/>
    <property type="match status" value="2"/>
</dbReference>
<gene>
    <name evidence="4" type="ORF">QOZ94_001247</name>
</gene>
<dbReference type="CDD" id="cd05401">
    <property type="entry name" value="NT_GlnE_GlnD_like"/>
    <property type="match status" value="1"/>
</dbReference>
<proteinExistence type="predicted"/>
<dbReference type="SUPFAM" id="SSF54631">
    <property type="entry name" value="CBS-domain pair"/>
    <property type="match status" value="1"/>
</dbReference>
<dbReference type="PANTHER" id="PTHR43080:SF2">
    <property type="entry name" value="CBS DOMAIN-CONTAINING PROTEIN"/>
    <property type="match status" value="1"/>
</dbReference>
<dbReference type="InterPro" id="IPR000644">
    <property type="entry name" value="CBS_dom"/>
</dbReference>
<keyword evidence="1 2" id="KW-0129">CBS domain</keyword>
<sequence>MASRVRDAYVRKPFFVDGGTDLVSLCRALSQRGLTDALVRDGDRIGVFTTTNLRDALLRETPPHLLPVREAATFDPYSVSIDDELYDAMLLMLRHRIHRVVVREGPSIVGLLSQIDLMAFVASHSHLIALEIAEATDQDELKTAARQIDDLIADLQDDGVRVEVIGELVGELNRRLFQRLWELLAPQSLRENSCLLVMGSEGRGEQLIKTDQDNALILRDGFALEGLEAITAAFTAGLIDFGYPPCPGGIMVSRPLWCQPLAGFKDTLKRWLFAAEADGPMNLAIFLDAAVAAGDPHLLEQARAHLDFLLQDDAAYFGRFARAVEQFGDGGAWWSRLPGLRGRAAAEIDLKKLGIFPIVHGVRALSLQYRVMPLATVARIKALVDEGRLDAPLGRDLADALHCLMGLKLSNNLRQMAAGQAPGNTLPLSALGTLDRQALRDSLAIVRGFKQWLGRHYRFDLL</sequence>
<dbReference type="Pfam" id="PF00571">
    <property type="entry name" value="CBS"/>
    <property type="match status" value="1"/>
</dbReference>
<evidence type="ECO:0000256" key="2">
    <source>
        <dbReference type="PROSITE-ProRule" id="PRU00703"/>
    </source>
</evidence>
<feature type="domain" description="CBS" evidence="3">
    <location>
        <begin position="72"/>
        <end position="130"/>
    </location>
</feature>
<evidence type="ECO:0000259" key="3">
    <source>
        <dbReference type="PROSITE" id="PS51371"/>
    </source>
</evidence>
<protein>
    <submittedName>
        <fullName evidence="4">CBS domain-containing protein</fullName>
    </submittedName>
</protein>